<dbReference type="Proteomes" id="UP000178565">
    <property type="component" value="Unassembled WGS sequence"/>
</dbReference>
<name>A0A1F5KLA6_9BACT</name>
<feature type="domain" description="GIY-YIG" evidence="2">
    <location>
        <begin position="1"/>
        <end position="58"/>
    </location>
</feature>
<protein>
    <recommendedName>
        <fullName evidence="2">GIY-YIG domain-containing protein</fullName>
    </recommendedName>
</protein>
<dbReference type="PANTHER" id="PTHR34477">
    <property type="entry name" value="UPF0213 PROTEIN YHBQ"/>
    <property type="match status" value="1"/>
</dbReference>
<sequence length="76" mass="9431">MTNDLKRRVWEHRNDLVKGFSQKYQIHDLVYYEIFNDPENAIEREKQIKNYSRLKKEKMIVKFNPKVVDLYDEIIR</sequence>
<dbReference type="SUPFAM" id="SSF82771">
    <property type="entry name" value="GIY-YIG endonuclease"/>
    <property type="match status" value="1"/>
</dbReference>
<dbReference type="AlphaFoldDB" id="A0A1F5KLA6"/>
<dbReference type="Gene3D" id="3.40.1440.10">
    <property type="entry name" value="GIY-YIG endonuclease"/>
    <property type="match status" value="1"/>
</dbReference>
<dbReference type="Pfam" id="PF01541">
    <property type="entry name" value="GIY-YIG"/>
    <property type="match status" value="1"/>
</dbReference>
<dbReference type="PROSITE" id="PS50164">
    <property type="entry name" value="GIY_YIG"/>
    <property type="match status" value="1"/>
</dbReference>
<evidence type="ECO:0000313" key="4">
    <source>
        <dbReference type="Proteomes" id="UP000178565"/>
    </source>
</evidence>
<dbReference type="InterPro" id="IPR035901">
    <property type="entry name" value="GIY-YIG_endonuc_sf"/>
</dbReference>
<evidence type="ECO:0000259" key="2">
    <source>
        <dbReference type="PROSITE" id="PS50164"/>
    </source>
</evidence>
<dbReference type="EMBL" id="MFDM01000033">
    <property type="protein sequence ID" value="OGE41708.1"/>
    <property type="molecule type" value="Genomic_DNA"/>
</dbReference>
<proteinExistence type="inferred from homology"/>
<comment type="caution">
    <text evidence="3">The sequence shown here is derived from an EMBL/GenBank/DDBJ whole genome shotgun (WGS) entry which is preliminary data.</text>
</comment>
<organism evidence="3 4">
    <name type="scientific">Candidatus Daviesbacteria bacterium RIFCSPLOWO2_01_FULL_39_12</name>
    <dbReference type="NCBI Taxonomy" id="1797785"/>
    <lineage>
        <taxon>Bacteria</taxon>
        <taxon>Candidatus Daviesiibacteriota</taxon>
    </lineage>
</organism>
<evidence type="ECO:0000313" key="3">
    <source>
        <dbReference type="EMBL" id="OGE41708.1"/>
    </source>
</evidence>
<evidence type="ECO:0000256" key="1">
    <source>
        <dbReference type="ARBA" id="ARBA00007435"/>
    </source>
</evidence>
<dbReference type="PANTHER" id="PTHR34477:SF5">
    <property type="entry name" value="BSL5627 PROTEIN"/>
    <property type="match status" value="1"/>
</dbReference>
<accession>A0A1F5KLA6</accession>
<reference evidence="3 4" key="1">
    <citation type="journal article" date="2016" name="Nat. Commun.">
        <title>Thousands of microbial genomes shed light on interconnected biogeochemical processes in an aquifer system.</title>
        <authorList>
            <person name="Anantharaman K."/>
            <person name="Brown C.T."/>
            <person name="Hug L.A."/>
            <person name="Sharon I."/>
            <person name="Castelle C.J."/>
            <person name="Probst A.J."/>
            <person name="Thomas B.C."/>
            <person name="Singh A."/>
            <person name="Wilkins M.J."/>
            <person name="Karaoz U."/>
            <person name="Brodie E.L."/>
            <person name="Williams K.H."/>
            <person name="Hubbard S.S."/>
            <person name="Banfield J.F."/>
        </authorList>
    </citation>
    <scope>NUCLEOTIDE SEQUENCE [LARGE SCALE GENOMIC DNA]</scope>
</reference>
<comment type="similarity">
    <text evidence="1">Belongs to the UPF0213 family.</text>
</comment>
<gene>
    <name evidence="3" type="ORF">A3B45_04990</name>
</gene>
<dbReference type="InterPro" id="IPR000305">
    <property type="entry name" value="GIY-YIG_endonuc"/>
</dbReference>
<dbReference type="InterPro" id="IPR050190">
    <property type="entry name" value="UPF0213_domain"/>
</dbReference>